<dbReference type="EMBL" id="JAUBYV010000004">
    <property type="protein sequence ID" value="KAK2627342.1"/>
    <property type="molecule type" value="Genomic_DNA"/>
</dbReference>
<comment type="caution">
    <text evidence="2">The sequence shown here is derived from an EMBL/GenBank/DDBJ whole genome shotgun (WGS) entry which is preliminary data.</text>
</comment>
<evidence type="ECO:0000313" key="2">
    <source>
        <dbReference type="EMBL" id="KAK2627342.1"/>
    </source>
</evidence>
<reference evidence="2" key="1">
    <citation type="submission" date="2023-06" db="EMBL/GenBank/DDBJ databases">
        <title>Draft genome of Marssonina rosae.</title>
        <authorList>
            <person name="Cheng Q."/>
        </authorList>
    </citation>
    <scope>NUCLEOTIDE SEQUENCE</scope>
    <source>
        <strain evidence="2">R4</strain>
    </source>
</reference>
<sequence length="399" mass="44210">MSRRIFHDNPHRNSSMRSVSEGDNTQPDLIAKICKAGSSRVPWAASQDTQQYFTDPASSVANFNIPRYSQDIWNELQHLAQNIATQAGDDDLDAPQSTRVINCECQNNTTNEFLVQCGCCKSFQHAECYGYLHSQHDFHFCYSCLQIQSRLSPTGLADRVLDCLARRTLRLFQAQGSLVETELSSHLNQTSATTAAVLDSLIHEKLVIKNQGVSKSQKKKKALATYTLIGDEESIVRAYFDAKKGLYALFPVLTGPFSNLEETAEPNRVNGGHPAASYSRGVFTVRGLPNHPQRATSFDDGTTQSGSSPSTPLRSRSRDLRDHSSEHSCRTVSAQDNPQTPRTRRPSLTRITSPTASKFSHRSKRLAELSFEQRPAQRRKTGLMSPMLVGAGCLESSIS</sequence>
<evidence type="ECO:0008006" key="4">
    <source>
        <dbReference type="Google" id="ProtNLM"/>
    </source>
</evidence>
<protein>
    <recommendedName>
        <fullName evidence="4">HORMA domain-containing protein</fullName>
    </recommendedName>
</protein>
<name>A0AAD9T1E7_9HELO</name>
<evidence type="ECO:0000256" key="1">
    <source>
        <dbReference type="SAM" id="MobiDB-lite"/>
    </source>
</evidence>
<dbReference type="InterPro" id="IPR011011">
    <property type="entry name" value="Znf_FYVE_PHD"/>
</dbReference>
<accession>A0AAD9T1E7</accession>
<dbReference type="AlphaFoldDB" id="A0AAD9T1E7"/>
<feature type="compositionally biased region" description="Polar residues" evidence="1">
    <location>
        <begin position="12"/>
        <end position="24"/>
    </location>
</feature>
<dbReference type="Proteomes" id="UP001285354">
    <property type="component" value="Unassembled WGS sequence"/>
</dbReference>
<feature type="compositionally biased region" description="Basic and acidic residues" evidence="1">
    <location>
        <begin position="1"/>
        <end position="11"/>
    </location>
</feature>
<keyword evidence="3" id="KW-1185">Reference proteome</keyword>
<organism evidence="2 3">
    <name type="scientific">Diplocarpon rosae</name>
    <dbReference type="NCBI Taxonomy" id="946125"/>
    <lineage>
        <taxon>Eukaryota</taxon>
        <taxon>Fungi</taxon>
        <taxon>Dikarya</taxon>
        <taxon>Ascomycota</taxon>
        <taxon>Pezizomycotina</taxon>
        <taxon>Leotiomycetes</taxon>
        <taxon>Helotiales</taxon>
        <taxon>Drepanopezizaceae</taxon>
        <taxon>Diplocarpon</taxon>
    </lineage>
</organism>
<feature type="region of interest" description="Disordered" evidence="1">
    <location>
        <begin position="285"/>
        <end position="379"/>
    </location>
</feature>
<dbReference type="InterPro" id="IPR013083">
    <property type="entry name" value="Znf_RING/FYVE/PHD"/>
</dbReference>
<dbReference type="Gene3D" id="3.30.40.10">
    <property type="entry name" value="Zinc/RING finger domain, C3HC4 (zinc finger)"/>
    <property type="match status" value="1"/>
</dbReference>
<evidence type="ECO:0000313" key="3">
    <source>
        <dbReference type="Proteomes" id="UP001285354"/>
    </source>
</evidence>
<feature type="region of interest" description="Disordered" evidence="1">
    <location>
        <begin position="1"/>
        <end position="24"/>
    </location>
</feature>
<gene>
    <name evidence="2" type="ORF">QTJ16_003308</name>
</gene>
<feature type="compositionally biased region" description="Low complexity" evidence="1">
    <location>
        <begin position="301"/>
        <end position="314"/>
    </location>
</feature>
<dbReference type="SUPFAM" id="SSF57903">
    <property type="entry name" value="FYVE/PHD zinc finger"/>
    <property type="match status" value="1"/>
</dbReference>
<feature type="compositionally biased region" description="Polar residues" evidence="1">
    <location>
        <begin position="330"/>
        <end position="341"/>
    </location>
</feature>
<proteinExistence type="predicted"/>
<feature type="compositionally biased region" description="Polar residues" evidence="1">
    <location>
        <begin position="349"/>
        <end position="358"/>
    </location>
</feature>
<feature type="compositionally biased region" description="Basic and acidic residues" evidence="1">
    <location>
        <begin position="316"/>
        <end position="329"/>
    </location>
</feature>